<dbReference type="InterPro" id="IPR015797">
    <property type="entry name" value="NUDIX_hydrolase-like_dom_sf"/>
</dbReference>
<accession>A0A1G2B1C5</accession>
<dbReference type="AlphaFoldDB" id="A0A1G2B1C5"/>
<dbReference type="EMBL" id="MHKD01000028">
    <property type="protein sequence ID" value="OGY82489.1"/>
    <property type="molecule type" value="Genomic_DNA"/>
</dbReference>
<organism evidence="4 5">
    <name type="scientific">Candidatus Kerfeldbacteria bacterium RIFCSPHIGHO2_12_FULL_48_17</name>
    <dbReference type="NCBI Taxonomy" id="1798542"/>
    <lineage>
        <taxon>Bacteria</taxon>
        <taxon>Candidatus Kerfeldiibacteriota</taxon>
    </lineage>
</organism>
<dbReference type="Pfam" id="PF00293">
    <property type="entry name" value="NUDIX"/>
    <property type="match status" value="1"/>
</dbReference>
<dbReference type="SUPFAM" id="SSF55811">
    <property type="entry name" value="Nudix"/>
    <property type="match status" value="1"/>
</dbReference>
<name>A0A1G2B1C5_9BACT</name>
<protein>
    <recommendedName>
        <fullName evidence="3">Nudix hydrolase domain-containing protein</fullName>
    </recommendedName>
</protein>
<dbReference type="InterPro" id="IPR000086">
    <property type="entry name" value="NUDIX_hydrolase_dom"/>
</dbReference>
<sequence>MQLQVGVKAILRNEEGKILLLRRSQAKYPDVKGDVWDIVGGRIEPGTPLLDNLRREIREETGLQLQGVPKLIAAQDILKNPEKHVVRLTYIAEVAAGDVRLDDDHEAYQWYTSDELRTLPGLDRYFTEVLAAVGPAAKGK</sequence>
<comment type="caution">
    <text evidence="4">The sequence shown here is derived from an EMBL/GenBank/DDBJ whole genome shotgun (WGS) entry which is preliminary data.</text>
</comment>
<dbReference type="PROSITE" id="PS51462">
    <property type="entry name" value="NUDIX"/>
    <property type="match status" value="1"/>
</dbReference>
<comment type="cofactor">
    <cofactor evidence="1">
        <name>Mg(2+)</name>
        <dbReference type="ChEBI" id="CHEBI:18420"/>
    </cofactor>
</comment>
<reference evidence="4 5" key="1">
    <citation type="journal article" date="2016" name="Nat. Commun.">
        <title>Thousands of microbial genomes shed light on interconnected biogeochemical processes in an aquifer system.</title>
        <authorList>
            <person name="Anantharaman K."/>
            <person name="Brown C.T."/>
            <person name="Hug L.A."/>
            <person name="Sharon I."/>
            <person name="Castelle C.J."/>
            <person name="Probst A.J."/>
            <person name="Thomas B.C."/>
            <person name="Singh A."/>
            <person name="Wilkins M.J."/>
            <person name="Karaoz U."/>
            <person name="Brodie E.L."/>
            <person name="Williams K.H."/>
            <person name="Hubbard S.S."/>
            <person name="Banfield J.F."/>
        </authorList>
    </citation>
    <scope>NUCLEOTIDE SEQUENCE [LARGE SCALE GENOMIC DNA]</scope>
</reference>
<dbReference type="PANTHER" id="PTHR43046">
    <property type="entry name" value="GDP-MANNOSE MANNOSYL HYDROLASE"/>
    <property type="match status" value="1"/>
</dbReference>
<proteinExistence type="predicted"/>
<gene>
    <name evidence="4" type="ORF">A3F54_05865</name>
</gene>
<evidence type="ECO:0000259" key="3">
    <source>
        <dbReference type="PROSITE" id="PS51462"/>
    </source>
</evidence>
<dbReference type="PANTHER" id="PTHR43046:SF14">
    <property type="entry name" value="MUTT_NUDIX FAMILY PROTEIN"/>
    <property type="match status" value="1"/>
</dbReference>
<dbReference type="GO" id="GO:0016787">
    <property type="term" value="F:hydrolase activity"/>
    <property type="evidence" value="ECO:0007669"/>
    <property type="project" value="UniProtKB-KW"/>
</dbReference>
<keyword evidence="2" id="KW-0378">Hydrolase</keyword>
<dbReference type="Proteomes" id="UP000176952">
    <property type="component" value="Unassembled WGS sequence"/>
</dbReference>
<feature type="domain" description="Nudix hydrolase" evidence="3">
    <location>
        <begin position="2"/>
        <end position="136"/>
    </location>
</feature>
<dbReference type="STRING" id="1798542.A3F54_05865"/>
<evidence type="ECO:0000313" key="5">
    <source>
        <dbReference type="Proteomes" id="UP000176952"/>
    </source>
</evidence>
<evidence type="ECO:0000256" key="1">
    <source>
        <dbReference type="ARBA" id="ARBA00001946"/>
    </source>
</evidence>
<evidence type="ECO:0000313" key="4">
    <source>
        <dbReference type="EMBL" id="OGY82489.1"/>
    </source>
</evidence>
<evidence type="ECO:0000256" key="2">
    <source>
        <dbReference type="ARBA" id="ARBA00022801"/>
    </source>
</evidence>
<dbReference type="Gene3D" id="3.90.79.10">
    <property type="entry name" value="Nucleoside Triphosphate Pyrophosphohydrolase"/>
    <property type="match status" value="1"/>
</dbReference>